<evidence type="ECO:0000256" key="11">
    <source>
        <dbReference type="ARBA" id="ARBA00022840"/>
    </source>
</evidence>
<keyword evidence="8 16" id="KW-0547">Nucleotide-binding</keyword>
<dbReference type="EC" id="2.7.11.1" evidence="3"/>
<evidence type="ECO:0000256" key="10">
    <source>
        <dbReference type="ARBA" id="ARBA00022801"/>
    </source>
</evidence>
<dbReference type="FunFam" id="3.30.200.20:FF:000212">
    <property type="entry name" value="Proline-rich receptor-like protein kinase PERK8"/>
    <property type="match status" value="1"/>
</dbReference>
<comment type="similarity">
    <text evidence="2">Belongs to the AB hydrolase superfamily.</text>
</comment>
<proteinExistence type="inferred from homology"/>
<dbReference type="InterPro" id="IPR008271">
    <property type="entry name" value="Ser/Thr_kinase_AS"/>
</dbReference>
<feature type="region of interest" description="Disordered" evidence="17">
    <location>
        <begin position="903"/>
        <end position="936"/>
    </location>
</feature>
<dbReference type="Proteomes" id="UP000694240">
    <property type="component" value="Chromosome 3"/>
</dbReference>
<name>A0A8T2EVP3_9BRAS</name>
<evidence type="ECO:0000256" key="4">
    <source>
        <dbReference type="ARBA" id="ARBA00022475"/>
    </source>
</evidence>
<evidence type="ECO:0000256" key="1">
    <source>
        <dbReference type="ARBA" id="ARBA00004162"/>
    </source>
</evidence>
<evidence type="ECO:0000256" key="9">
    <source>
        <dbReference type="ARBA" id="ARBA00022777"/>
    </source>
</evidence>
<dbReference type="InterPro" id="IPR001245">
    <property type="entry name" value="Ser-Thr/Tyr_kinase_cat_dom"/>
</dbReference>
<feature type="compositionally biased region" description="Low complexity" evidence="17">
    <location>
        <begin position="470"/>
        <end position="492"/>
    </location>
</feature>
<keyword evidence="6" id="KW-0808">Transferase</keyword>
<dbReference type="PANTHER" id="PTHR47982:SF51">
    <property type="entry name" value="PROLINE-RICH RECEPTOR-LIKE PROTEIN KINASE PERK2"/>
    <property type="match status" value="1"/>
</dbReference>
<evidence type="ECO:0000313" key="20">
    <source>
        <dbReference type="EMBL" id="KAG7626430.1"/>
    </source>
</evidence>
<keyword evidence="4" id="KW-1003">Cell membrane</keyword>
<dbReference type="GO" id="GO:0016787">
    <property type="term" value="F:hydrolase activity"/>
    <property type="evidence" value="ECO:0007669"/>
    <property type="project" value="UniProtKB-KW"/>
</dbReference>
<dbReference type="SMART" id="SM00220">
    <property type="entry name" value="S_TKc"/>
    <property type="match status" value="1"/>
</dbReference>
<evidence type="ECO:0000256" key="15">
    <source>
        <dbReference type="ARBA" id="ARBA00048679"/>
    </source>
</evidence>
<evidence type="ECO:0000256" key="5">
    <source>
        <dbReference type="ARBA" id="ARBA00022527"/>
    </source>
</evidence>
<keyword evidence="5" id="KW-0723">Serine/threonine-protein kinase</keyword>
<keyword evidence="13 18" id="KW-0472">Membrane</keyword>
<dbReference type="InterPro" id="IPR000719">
    <property type="entry name" value="Prot_kinase_dom"/>
</dbReference>
<sequence>MVVNQKISGLASAMNAKIIGSGERSMVLAHGFGGDQSVWDKIIPVLSQSFKVLVFDWLFSGAIKDQTLYDPSKYNSLDVFSDDLIALMEELKFGPVVFVGHSMSGVIGCAASIKRPDLFTNLLLIAASPRYINTEDYKGGFESKDIDTIITSIGSNYEAWAVDFSSFVVDPRDSLSVQRFEKSLKKMKPETALALAKIVFGSDEREILGQVSVPCHVIQPGNDVVVPVSVAYFMQEKIKGKSTVEIIEDAIGHFPQMTSHLELLGWEDMSSAPPPGGTPSPPPQPLPIPPPPQPLPVTPPPQIIPIPPPPPPTALPPALPPPSPPTALPPALPPPPPPTTVPPIPPSTPSPPPPLTPSPLPPSPTTPSPPLTPSPPTPSPPLTPSPPPAITPSPPLPPSPTTPSPPPPSPSIPSPPLTPSPPPSSPLRPSSPPPPSPATPSTPPRSPPPPSTPTPPPRVGTLSPPPPASPSGGRSPSTPSTTPGSSPPAQSSKELSKGAMVGIAIGGGFVLLVALALIFFLCKKKRRRDNEAPPAPIDGGPYGGQQQQNASRRSAHVVMSVPPPKSSSAPPRPPHFMSRGSSGDYDSNYSDQSVLPPPSPGIALGLGIYQGTFNYEELSRATNGFSEANLLGQGGFGYVFKGMLRNGKEVAVKQLKEGSSQGEREFQAEVGIISRVHHRHLVALVGYCIADAQRLLVYEFVPNNTLEFHLHGKGRPTMEWSSRLKIAVGSAKGLSYLHENCNPKIIHRDIKASNILIDFKFEAKVADFGLAKIASDTNTHVSTRVMGTFGYLAPEYASSGKLTEKSDVFSFGVVLLELITGRRPIDVNNVHADNSLVDWARPLLNQVSEIGNFEVVVDKKLNNEYDKEEMARMVACAAACVRSTAPRRPRMDQVARVLEGNISPSDLNQGITPGHSNVYGSSGGSTDYDSSQDNEGMNKFRKAGLETQDLYSNPISEYDLYPSWSSTDGQTTREKATDNNRRLGQGYG</sequence>
<dbReference type="Pfam" id="PF00561">
    <property type="entry name" value="Abhydrolase_1"/>
    <property type="match status" value="1"/>
</dbReference>
<evidence type="ECO:0000256" key="13">
    <source>
        <dbReference type="ARBA" id="ARBA00023136"/>
    </source>
</evidence>
<evidence type="ECO:0000256" key="18">
    <source>
        <dbReference type="SAM" id="Phobius"/>
    </source>
</evidence>
<evidence type="ECO:0000313" key="21">
    <source>
        <dbReference type="Proteomes" id="UP000694240"/>
    </source>
</evidence>
<dbReference type="Pfam" id="PF07714">
    <property type="entry name" value="PK_Tyr_Ser-Thr"/>
    <property type="match status" value="1"/>
</dbReference>
<feature type="domain" description="Protein kinase" evidence="19">
    <location>
        <begin position="625"/>
        <end position="902"/>
    </location>
</feature>
<evidence type="ECO:0000256" key="12">
    <source>
        <dbReference type="ARBA" id="ARBA00022989"/>
    </source>
</evidence>
<evidence type="ECO:0000256" key="8">
    <source>
        <dbReference type="ARBA" id="ARBA00022741"/>
    </source>
</evidence>
<feature type="compositionally biased region" description="Basic and acidic residues" evidence="17">
    <location>
        <begin position="971"/>
        <end position="981"/>
    </location>
</feature>
<dbReference type="PROSITE" id="PS00107">
    <property type="entry name" value="PROTEIN_KINASE_ATP"/>
    <property type="match status" value="1"/>
</dbReference>
<gene>
    <name evidence="20" type="ORF">ISN45_At03g025830</name>
</gene>
<feature type="compositionally biased region" description="Pro residues" evidence="17">
    <location>
        <begin position="272"/>
        <end position="469"/>
    </location>
</feature>
<dbReference type="CDD" id="cd14066">
    <property type="entry name" value="STKc_IRAK"/>
    <property type="match status" value="1"/>
</dbReference>
<organism evidence="20 21">
    <name type="scientific">Arabidopsis thaliana x Arabidopsis arenosa</name>
    <dbReference type="NCBI Taxonomy" id="1240361"/>
    <lineage>
        <taxon>Eukaryota</taxon>
        <taxon>Viridiplantae</taxon>
        <taxon>Streptophyta</taxon>
        <taxon>Embryophyta</taxon>
        <taxon>Tracheophyta</taxon>
        <taxon>Spermatophyta</taxon>
        <taxon>Magnoliopsida</taxon>
        <taxon>eudicotyledons</taxon>
        <taxon>Gunneridae</taxon>
        <taxon>Pentapetalae</taxon>
        <taxon>rosids</taxon>
        <taxon>malvids</taxon>
        <taxon>Brassicales</taxon>
        <taxon>Brassicaceae</taxon>
        <taxon>Camelineae</taxon>
        <taxon>Arabidopsis</taxon>
    </lineage>
</organism>
<dbReference type="FunFam" id="3.40.50.1820:FF:000042">
    <property type="entry name" value="probable strigolactone esterase DAD2"/>
    <property type="match status" value="1"/>
</dbReference>
<dbReference type="FunFam" id="1.10.510.10:FF:000173">
    <property type="entry name" value="proline-rich receptor-like protein kinase PERK8"/>
    <property type="match status" value="1"/>
</dbReference>
<dbReference type="AlphaFoldDB" id="A0A8T2EVP3"/>
<dbReference type="PROSITE" id="PS00108">
    <property type="entry name" value="PROTEIN_KINASE_ST"/>
    <property type="match status" value="1"/>
</dbReference>
<feature type="compositionally biased region" description="Low complexity" evidence="17">
    <location>
        <begin position="578"/>
        <end position="593"/>
    </location>
</feature>
<dbReference type="PROSITE" id="PS50011">
    <property type="entry name" value="PROTEIN_KINASE_DOM"/>
    <property type="match status" value="1"/>
</dbReference>
<dbReference type="GO" id="GO:0005524">
    <property type="term" value="F:ATP binding"/>
    <property type="evidence" value="ECO:0007669"/>
    <property type="project" value="UniProtKB-UniRule"/>
</dbReference>
<comment type="caution">
    <text evidence="20">The sequence shown here is derived from an EMBL/GenBank/DDBJ whole genome shotgun (WGS) entry which is preliminary data.</text>
</comment>
<evidence type="ECO:0000256" key="2">
    <source>
        <dbReference type="ARBA" id="ARBA00008645"/>
    </source>
</evidence>
<dbReference type="EMBL" id="JAEFBK010000003">
    <property type="protein sequence ID" value="KAG7626430.1"/>
    <property type="molecule type" value="Genomic_DNA"/>
</dbReference>
<feature type="region of interest" description="Disordered" evidence="17">
    <location>
        <begin position="530"/>
        <end position="593"/>
    </location>
</feature>
<comment type="subcellular location">
    <subcellularLocation>
        <location evidence="1">Cell membrane</location>
        <topology evidence="1">Single-pass membrane protein</topology>
    </subcellularLocation>
</comment>
<keyword evidence="12 18" id="KW-1133">Transmembrane helix</keyword>
<dbReference type="GO" id="GO:0004674">
    <property type="term" value="F:protein serine/threonine kinase activity"/>
    <property type="evidence" value="ECO:0007669"/>
    <property type="project" value="UniProtKB-KW"/>
</dbReference>
<evidence type="ECO:0000256" key="17">
    <source>
        <dbReference type="SAM" id="MobiDB-lite"/>
    </source>
</evidence>
<evidence type="ECO:0000256" key="3">
    <source>
        <dbReference type="ARBA" id="ARBA00012513"/>
    </source>
</evidence>
<evidence type="ECO:0000256" key="6">
    <source>
        <dbReference type="ARBA" id="ARBA00022679"/>
    </source>
</evidence>
<dbReference type="InterPro" id="IPR000073">
    <property type="entry name" value="AB_hydrolase_1"/>
</dbReference>
<keyword evidence="10" id="KW-0378">Hydrolase</keyword>
<dbReference type="GO" id="GO:0005886">
    <property type="term" value="C:plasma membrane"/>
    <property type="evidence" value="ECO:0007669"/>
    <property type="project" value="UniProtKB-SubCell"/>
</dbReference>
<dbReference type="InterPro" id="IPR047117">
    <property type="entry name" value="PERK1-13-like"/>
</dbReference>
<keyword evidence="9 20" id="KW-0418">Kinase</keyword>
<feature type="compositionally biased region" description="Polar residues" evidence="17">
    <location>
        <begin position="903"/>
        <end position="915"/>
    </location>
</feature>
<keyword evidence="7 18" id="KW-0812">Transmembrane</keyword>
<reference evidence="20 21" key="1">
    <citation type="submission" date="2020-12" db="EMBL/GenBank/DDBJ databases">
        <title>Concerted genomic and epigenomic changes stabilize Arabidopsis allopolyploids.</title>
        <authorList>
            <person name="Chen Z."/>
        </authorList>
    </citation>
    <scope>NUCLEOTIDE SEQUENCE [LARGE SCALE GENOMIC DNA]</scope>
    <source>
        <strain evidence="20">Allo738</strain>
        <tissue evidence="20">Leaf</tissue>
    </source>
</reference>
<evidence type="ECO:0000256" key="7">
    <source>
        <dbReference type="ARBA" id="ARBA00022692"/>
    </source>
</evidence>
<feature type="binding site" evidence="16">
    <location>
        <position position="653"/>
    </location>
    <ligand>
        <name>ATP</name>
        <dbReference type="ChEBI" id="CHEBI:30616"/>
    </ligand>
</feature>
<keyword evidence="21" id="KW-1185">Reference proteome</keyword>
<comment type="catalytic activity">
    <reaction evidence="15">
        <text>L-seryl-[protein] + ATP = O-phospho-L-seryl-[protein] + ADP + H(+)</text>
        <dbReference type="Rhea" id="RHEA:17989"/>
        <dbReference type="Rhea" id="RHEA-COMP:9863"/>
        <dbReference type="Rhea" id="RHEA-COMP:11604"/>
        <dbReference type="ChEBI" id="CHEBI:15378"/>
        <dbReference type="ChEBI" id="CHEBI:29999"/>
        <dbReference type="ChEBI" id="CHEBI:30616"/>
        <dbReference type="ChEBI" id="CHEBI:83421"/>
        <dbReference type="ChEBI" id="CHEBI:456216"/>
        <dbReference type="EC" id="2.7.11.1"/>
    </reaction>
</comment>
<protein>
    <recommendedName>
        <fullName evidence="3">non-specific serine/threonine protein kinase</fullName>
        <ecNumber evidence="3">2.7.11.1</ecNumber>
    </recommendedName>
</protein>
<evidence type="ECO:0000259" key="19">
    <source>
        <dbReference type="PROSITE" id="PS50011"/>
    </source>
</evidence>
<evidence type="ECO:0000256" key="16">
    <source>
        <dbReference type="PROSITE-ProRule" id="PRU10141"/>
    </source>
</evidence>
<keyword evidence="11 16" id="KW-0067">ATP-binding</keyword>
<comment type="catalytic activity">
    <reaction evidence="14">
        <text>L-threonyl-[protein] + ATP = O-phospho-L-threonyl-[protein] + ADP + H(+)</text>
        <dbReference type="Rhea" id="RHEA:46608"/>
        <dbReference type="Rhea" id="RHEA-COMP:11060"/>
        <dbReference type="Rhea" id="RHEA-COMP:11605"/>
        <dbReference type="ChEBI" id="CHEBI:15378"/>
        <dbReference type="ChEBI" id="CHEBI:30013"/>
        <dbReference type="ChEBI" id="CHEBI:30616"/>
        <dbReference type="ChEBI" id="CHEBI:61977"/>
        <dbReference type="ChEBI" id="CHEBI:456216"/>
        <dbReference type="EC" id="2.7.11.1"/>
    </reaction>
</comment>
<feature type="region of interest" description="Disordered" evidence="17">
    <location>
        <begin position="267"/>
        <end position="493"/>
    </location>
</feature>
<feature type="compositionally biased region" description="Pro residues" evidence="17">
    <location>
        <begin position="561"/>
        <end position="574"/>
    </location>
</feature>
<evidence type="ECO:0000256" key="14">
    <source>
        <dbReference type="ARBA" id="ARBA00047899"/>
    </source>
</evidence>
<dbReference type="InterPro" id="IPR017441">
    <property type="entry name" value="Protein_kinase_ATP_BS"/>
</dbReference>
<feature type="transmembrane region" description="Helical" evidence="18">
    <location>
        <begin position="499"/>
        <end position="522"/>
    </location>
</feature>
<feature type="region of interest" description="Disordered" evidence="17">
    <location>
        <begin position="956"/>
        <end position="988"/>
    </location>
</feature>
<dbReference type="PANTHER" id="PTHR47982">
    <property type="entry name" value="PROLINE-RICH RECEPTOR-LIKE PROTEIN KINASE PERK4"/>
    <property type="match status" value="1"/>
</dbReference>
<accession>A0A8T2EVP3</accession>